<keyword evidence="2 4" id="KW-0012">Acyltransferase</keyword>
<evidence type="ECO:0000256" key="3">
    <source>
        <dbReference type="ARBA" id="ARBA00048462"/>
    </source>
</evidence>
<dbReference type="Proteomes" id="UP000095447">
    <property type="component" value="Unassembled WGS sequence"/>
</dbReference>
<dbReference type="SUPFAM" id="SSF52151">
    <property type="entry name" value="FabD/lysophospholipase-like"/>
    <property type="match status" value="1"/>
</dbReference>
<dbReference type="InterPro" id="IPR024925">
    <property type="entry name" value="Malonyl_CoA-ACP_transAc"/>
</dbReference>
<evidence type="ECO:0000256" key="2">
    <source>
        <dbReference type="ARBA" id="ARBA00023315"/>
    </source>
</evidence>
<dbReference type="Gene3D" id="3.40.366.10">
    <property type="entry name" value="Malonyl-Coenzyme A Acyl Carrier Protein, domain 2"/>
    <property type="match status" value="1"/>
</dbReference>
<dbReference type="InterPro" id="IPR050858">
    <property type="entry name" value="Mal-CoA-ACP_Trans/PKS_FabD"/>
</dbReference>
<gene>
    <name evidence="7" type="primary">fabD</name>
    <name evidence="7" type="ORF">ERS852395_00271</name>
    <name evidence="8" type="ORF">ERS852569_00912</name>
</gene>
<dbReference type="SMART" id="SM00827">
    <property type="entry name" value="PKS_AT"/>
    <property type="match status" value="1"/>
</dbReference>
<dbReference type="InterPro" id="IPR004410">
    <property type="entry name" value="Malonyl_CoA-ACP_transAc_FabD"/>
</dbReference>
<dbReference type="PANTHER" id="PTHR42681:SF1">
    <property type="entry name" value="MALONYL-COA-ACYL CARRIER PROTEIN TRANSACYLASE, MITOCHONDRIAL"/>
    <property type="match status" value="1"/>
</dbReference>
<dbReference type="InterPro" id="IPR016036">
    <property type="entry name" value="Malonyl_transacylase_ACP-bd"/>
</dbReference>
<dbReference type="InterPro" id="IPR016035">
    <property type="entry name" value="Acyl_Trfase/lysoPLipase"/>
</dbReference>
<dbReference type="AlphaFoldDB" id="A0A173WS04"/>
<feature type="active site" evidence="5">
    <location>
        <position position="90"/>
    </location>
</feature>
<dbReference type="GO" id="GO:0005829">
    <property type="term" value="C:cytosol"/>
    <property type="evidence" value="ECO:0007669"/>
    <property type="project" value="TreeGrafter"/>
</dbReference>
<dbReference type="SUPFAM" id="SSF55048">
    <property type="entry name" value="Probable ACP-binding domain of malonyl-CoA ACP transacylase"/>
    <property type="match status" value="1"/>
</dbReference>
<dbReference type="EC" id="2.3.1.39" evidence="4"/>
<dbReference type="InterPro" id="IPR001227">
    <property type="entry name" value="Ac_transferase_dom_sf"/>
</dbReference>
<evidence type="ECO:0000313" key="8">
    <source>
        <dbReference type="EMBL" id="CUP83103.1"/>
    </source>
</evidence>
<dbReference type="Gene3D" id="3.30.70.250">
    <property type="entry name" value="Malonyl-CoA ACP transacylase, ACP-binding"/>
    <property type="match status" value="1"/>
</dbReference>
<organism evidence="7 9">
    <name type="scientific">Blautia obeum</name>
    <dbReference type="NCBI Taxonomy" id="40520"/>
    <lineage>
        <taxon>Bacteria</taxon>
        <taxon>Bacillati</taxon>
        <taxon>Bacillota</taxon>
        <taxon>Clostridia</taxon>
        <taxon>Lachnospirales</taxon>
        <taxon>Lachnospiraceae</taxon>
        <taxon>Blautia</taxon>
    </lineage>
</organism>
<dbReference type="InterPro" id="IPR014043">
    <property type="entry name" value="Acyl_transferase_dom"/>
</dbReference>
<dbReference type="EMBL" id="CZBP01000005">
    <property type="protein sequence ID" value="CUP83103.1"/>
    <property type="molecule type" value="Genomic_DNA"/>
</dbReference>
<dbReference type="GO" id="GO:0004314">
    <property type="term" value="F:[acyl-carrier-protein] S-malonyltransferase activity"/>
    <property type="evidence" value="ECO:0007669"/>
    <property type="project" value="UniProtKB-EC"/>
</dbReference>
<name>A0A173WS04_9FIRM</name>
<dbReference type="GeneID" id="75079766"/>
<evidence type="ECO:0000259" key="6">
    <source>
        <dbReference type="SMART" id="SM00827"/>
    </source>
</evidence>
<dbReference type="Pfam" id="PF00698">
    <property type="entry name" value="Acyl_transf_1"/>
    <property type="match status" value="1"/>
</dbReference>
<sequence length="306" mass="33148">MSKIAFVFPGQGAQYTGMAKDFYEKYAVSREVFESASKASGLDVKALCFEENDRLNITEYTQIAMLTAEIAILRAVEEAGIRSQVNAGLSLGEYGALVASGVMKEEDAFTVVRKRGIFMQEAYPTGGAMSAVLGTDAELIEKICNETQGIVSIANYNCPGQIVITGEETAVAAAGEALKAAGARRVIPLKVSGPFHCELLKGAGEKLGQELEKVEIQSFTVPYVTNVTAQYVTGPEQVKELLVSQVSSSVRWQQCVEQMIDDGVDTFIEIGPGKTLTGFLKKINRNVKALHVEKTEDLDEVRKECL</sequence>
<accession>A0A173WS04</accession>
<reference evidence="9 10" key="1">
    <citation type="submission" date="2015-09" db="EMBL/GenBank/DDBJ databases">
        <authorList>
            <consortium name="Pathogen Informatics"/>
        </authorList>
    </citation>
    <scope>NUCLEOTIDE SEQUENCE [LARGE SCALE GENOMIC DNA]</scope>
    <source>
        <strain evidence="7 9">2789STDY5608838</strain>
        <strain evidence="8 10">2789STDY5834957</strain>
    </source>
</reference>
<evidence type="ECO:0000256" key="1">
    <source>
        <dbReference type="ARBA" id="ARBA00022679"/>
    </source>
</evidence>
<keyword evidence="1 4" id="KW-0808">Transferase</keyword>
<dbReference type="GO" id="GO:0006633">
    <property type="term" value="P:fatty acid biosynthetic process"/>
    <property type="evidence" value="ECO:0007669"/>
    <property type="project" value="TreeGrafter"/>
</dbReference>
<comment type="catalytic activity">
    <reaction evidence="3 4">
        <text>holo-[ACP] + malonyl-CoA = malonyl-[ACP] + CoA</text>
        <dbReference type="Rhea" id="RHEA:41792"/>
        <dbReference type="Rhea" id="RHEA-COMP:9623"/>
        <dbReference type="Rhea" id="RHEA-COMP:9685"/>
        <dbReference type="ChEBI" id="CHEBI:57287"/>
        <dbReference type="ChEBI" id="CHEBI:57384"/>
        <dbReference type="ChEBI" id="CHEBI:64479"/>
        <dbReference type="ChEBI" id="CHEBI:78449"/>
        <dbReference type="EC" id="2.3.1.39"/>
    </reaction>
</comment>
<dbReference type="PANTHER" id="PTHR42681">
    <property type="entry name" value="MALONYL-COA-ACYL CARRIER PROTEIN TRANSACYLASE, MITOCHONDRIAL"/>
    <property type="match status" value="1"/>
</dbReference>
<proteinExistence type="inferred from homology"/>
<protein>
    <recommendedName>
        <fullName evidence="4">Malonyl CoA-acyl carrier protein transacylase</fullName>
        <ecNumber evidence="4">2.3.1.39</ecNumber>
    </recommendedName>
</protein>
<dbReference type="FunFam" id="3.30.70.250:FF:000001">
    <property type="entry name" value="Malonyl CoA-acyl carrier protein transacylase"/>
    <property type="match status" value="1"/>
</dbReference>
<evidence type="ECO:0000313" key="9">
    <source>
        <dbReference type="Proteomes" id="UP000095447"/>
    </source>
</evidence>
<dbReference type="Proteomes" id="UP000095762">
    <property type="component" value="Unassembled WGS sequence"/>
</dbReference>
<evidence type="ECO:0000313" key="10">
    <source>
        <dbReference type="Proteomes" id="UP000095762"/>
    </source>
</evidence>
<dbReference type="NCBIfam" id="TIGR00128">
    <property type="entry name" value="fabD"/>
    <property type="match status" value="1"/>
</dbReference>
<feature type="active site" evidence="5">
    <location>
        <position position="196"/>
    </location>
</feature>
<evidence type="ECO:0000256" key="4">
    <source>
        <dbReference type="PIRNR" id="PIRNR000446"/>
    </source>
</evidence>
<evidence type="ECO:0000256" key="5">
    <source>
        <dbReference type="PIRSR" id="PIRSR000446-1"/>
    </source>
</evidence>
<feature type="domain" description="Malonyl-CoA:ACP transacylase (MAT)" evidence="6">
    <location>
        <begin position="7"/>
        <end position="297"/>
    </location>
</feature>
<dbReference type="EMBL" id="CYZA01000001">
    <property type="protein sequence ID" value="CUN41890.1"/>
    <property type="molecule type" value="Genomic_DNA"/>
</dbReference>
<dbReference type="PIRSF" id="PIRSF000446">
    <property type="entry name" value="Mct"/>
    <property type="match status" value="1"/>
</dbReference>
<comment type="similarity">
    <text evidence="4">Belongs to the fabD family.</text>
</comment>
<evidence type="ECO:0000313" key="7">
    <source>
        <dbReference type="EMBL" id="CUN41890.1"/>
    </source>
</evidence>
<dbReference type="RefSeq" id="WP_022381155.1">
    <property type="nucleotide sequence ID" value="NZ_CYZA01000001.1"/>
</dbReference>